<keyword evidence="4" id="KW-1185">Reference proteome</keyword>
<evidence type="ECO:0000256" key="1">
    <source>
        <dbReference type="SAM" id="Coils"/>
    </source>
</evidence>
<name>A0A058Z7M4_FONAL</name>
<dbReference type="EMBL" id="KB932205">
    <property type="protein sequence ID" value="KCV70106.1"/>
    <property type="molecule type" value="Genomic_DNA"/>
</dbReference>
<feature type="compositionally biased region" description="Low complexity" evidence="2">
    <location>
        <begin position="8"/>
        <end position="23"/>
    </location>
</feature>
<evidence type="ECO:0000313" key="4">
    <source>
        <dbReference type="Proteomes" id="UP000030693"/>
    </source>
</evidence>
<feature type="region of interest" description="Disordered" evidence="2">
    <location>
        <begin position="1"/>
        <end position="28"/>
    </location>
</feature>
<keyword evidence="1" id="KW-0175">Coiled coil</keyword>
<evidence type="ECO:0000256" key="2">
    <source>
        <dbReference type="SAM" id="MobiDB-lite"/>
    </source>
</evidence>
<feature type="compositionally biased region" description="Low complexity" evidence="2">
    <location>
        <begin position="341"/>
        <end position="351"/>
    </location>
</feature>
<dbReference type="AlphaFoldDB" id="A0A058Z7M4"/>
<feature type="compositionally biased region" description="Acidic residues" evidence="2">
    <location>
        <begin position="385"/>
        <end position="395"/>
    </location>
</feature>
<feature type="compositionally biased region" description="Low complexity" evidence="2">
    <location>
        <begin position="375"/>
        <end position="384"/>
    </location>
</feature>
<feature type="region of interest" description="Disordered" evidence="2">
    <location>
        <begin position="325"/>
        <end position="446"/>
    </location>
</feature>
<dbReference type="RefSeq" id="XP_009495712.1">
    <property type="nucleotide sequence ID" value="XM_009497437.1"/>
</dbReference>
<sequence>MSFNMAKTRGPAAPTGPRATGPGHKNDQLGKLRTQLKDIEDQILSLLVLFEDIRKALDTSDDVFRESRSQLDELHKALSQAQAREAAFNSTSTHGPLVAYRQLESKIANFKLPGKFRNLAEIEQRIAVVTDVINGSTDPTRPHISLVKLQQHRDELQQLNRQVVSYRNYNALVQECQKLKPTVTADLKAHEAARQEVEKARAAVDKYSSSMTAKVSSSTYGTPVSLTSLVALGGRILTAITFDLSMLGQLQLFRLPVPSVATDVPALLAAIDTITASFEKAQSLALELGQAELDNLLTSKESEKILLQAFTGGPDAQSWRQLVEDRRSGRVPAIVPEADESAPPTTTTTSSEEQESAKEQAPSPKEQDEDKEAEPAAAVAVAAADAEEQDQESEDSVAALAAAPAAEATVDNAAEPESSVAAEACASTTEGEDAEKAEAADGDESS</sequence>
<reference evidence="3" key="1">
    <citation type="submission" date="2013-04" db="EMBL/GenBank/DDBJ databases">
        <title>The Genome Sequence of Fonticula alba ATCC 38817.</title>
        <authorList>
            <consortium name="The Broad Institute Genomics Platform"/>
            <person name="Russ C."/>
            <person name="Cuomo C."/>
            <person name="Burger G."/>
            <person name="Gray M.W."/>
            <person name="Holland P.W.H."/>
            <person name="King N."/>
            <person name="Lang F.B.F."/>
            <person name="Roger A.J."/>
            <person name="Ruiz-Trillo I."/>
            <person name="Brown M."/>
            <person name="Walker B."/>
            <person name="Young S."/>
            <person name="Zeng Q."/>
            <person name="Gargeya S."/>
            <person name="Fitzgerald M."/>
            <person name="Haas B."/>
            <person name="Abouelleil A."/>
            <person name="Allen A.W."/>
            <person name="Alvarado L."/>
            <person name="Arachchi H.M."/>
            <person name="Berlin A.M."/>
            <person name="Chapman S.B."/>
            <person name="Gainer-Dewar J."/>
            <person name="Goldberg J."/>
            <person name="Griggs A."/>
            <person name="Gujja S."/>
            <person name="Hansen M."/>
            <person name="Howarth C."/>
            <person name="Imamovic A."/>
            <person name="Ireland A."/>
            <person name="Larimer J."/>
            <person name="McCowan C."/>
            <person name="Murphy C."/>
            <person name="Pearson M."/>
            <person name="Poon T.W."/>
            <person name="Priest M."/>
            <person name="Roberts A."/>
            <person name="Saif S."/>
            <person name="Shea T."/>
            <person name="Sisk P."/>
            <person name="Sykes S."/>
            <person name="Wortman J."/>
            <person name="Nusbaum C."/>
            <person name="Birren B."/>
        </authorList>
    </citation>
    <scope>NUCLEOTIDE SEQUENCE [LARGE SCALE GENOMIC DNA]</scope>
    <source>
        <strain evidence="3">ATCC 38817</strain>
    </source>
</reference>
<dbReference type="GeneID" id="20528293"/>
<gene>
    <name evidence="3" type="ORF">H696_03568</name>
</gene>
<feature type="coiled-coil region" evidence="1">
    <location>
        <begin position="149"/>
        <end position="210"/>
    </location>
</feature>
<proteinExistence type="predicted"/>
<feature type="compositionally biased region" description="Low complexity" evidence="2">
    <location>
        <begin position="396"/>
        <end position="427"/>
    </location>
</feature>
<dbReference type="Proteomes" id="UP000030693">
    <property type="component" value="Unassembled WGS sequence"/>
</dbReference>
<accession>A0A058Z7M4</accession>
<protein>
    <submittedName>
        <fullName evidence="3">Uncharacterized protein</fullName>
    </submittedName>
</protein>
<evidence type="ECO:0000313" key="3">
    <source>
        <dbReference type="EMBL" id="KCV70106.1"/>
    </source>
</evidence>
<organism evidence="3">
    <name type="scientific">Fonticula alba</name>
    <name type="common">Slime mold</name>
    <dbReference type="NCBI Taxonomy" id="691883"/>
    <lineage>
        <taxon>Eukaryota</taxon>
        <taxon>Rotosphaerida</taxon>
        <taxon>Fonticulaceae</taxon>
        <taxon>Fonticula</taxon>
    </lineage>
</organism>